<keyword evidence="2" id="KW-1185">Reference proteome</keyword>
<dbReference type="SUPFAM" id="SSF52047">
    <property type="entry name" value="RNI-like"/>
    <property type="match status" value="1"/>
</dbReference>
<dbReference type="Proteomes" id="UP000235786">
    <property type="component" value="Unassembled WGS sequence"/>
</dbReference>
<name>A0A2J6QU71_HYAVF</name>
<organism evidence="1 2">
    <name type="scientific">Hyaloscypha variabilis (strain UAMH 11265 / GT02V1 / F)</name>
    <name type="common">Meliniomyces variabilis</name>
    <dbReference type="NCBI Taxonomy" id="1149755"/>
    <lineage>
        <taxon>Eukaryota</taxon>
        <taxon>Fungi</taxon>
        <taxon>Dikarya</taxon>
        <taxon>Ascomycota</taxon>
        <taxon>Pezizomycotina</taxon>
        <taxon>Leotiomycetes</taxon>
        <taxon>Helotiales</taxon>
        <taxon>Hyaloscyphaceae</taxon>
        <taxon>Hyaloscypha</taxon>
        <taxon>Hyaloscypha variabilis</taxon>
    </lineage>
</organism>
<dbReference type="OrthoDB" id="5139510at2759"/>
<dbReference type="EMBL" id="KZ613971">
    <property type="protein sequence ID" value="PMD29816.1"/>
    <property type="molecule type" value="Genomic_DNA"/>
</dbReference>
<dbReference type="AlphaFoldDB" id="A0A2J6QU71"/>
<proteinExistence type="predicted"/>
<gene>
    <name evidence="1" type="ORF">L207DRAFT_573993</name>
</gene>
<protein>
    <submittedName>
        <fullName evidence="1">Uncharacterized protein</fullName>
    </submittedName>
</protein>
<reference evidence="1 2" key="1">
    <citation type="submission" date="2016-04" db="EMBL/GenBank/DDBJ databases">
        <title>A degradative enzymes factory behind the ericoid mycorrhizal symbiosis.</title>
        <authorList>
            <consortium name="DOE Joint Genome Institute"/>
            <person name="Martino E."/>
            <person name="Morin E."/>
            <person name="Grelet G."/>
            <person name="Kuo A."/>
            <person name="Kohler A."/>
            <person name="Daghino S."/>
            <person name="Barry K."/>
            <person name="Choi C."/>
            <person name="Cichocki N."/>
            <person name="Clum A."/>
            <person name="Copeland A."/>
            <person name="Hainaut M."/>
            <person name="Haridas S."/>
            <person name="Labutti K."/>
            <person name="Lindquist E."/>
            <person name="Lipzen A."/>
            <person name="Khouja H.-R."/>
            <person name="Murat C."/>
            <person name="Ohm R."/>
            <person name="Olson A."/>
            <person name="Spatafora J."/>
            <person name="Veneault-Fourrey C."/>
            <person name="Henrissat B."/>
            <person name="Grigoriev I."/>
            <person name="Martin F."/>
            <person name="Perotto S."/>
        </authorList>
    </citation>
    <scope>NUCLEOTIDE SEQUENCE [LARGE SCALE GENOMIC DNA]</scope>
    <source>
        <strain evidence="1 2">F</strain>
    </source>
</reference>
<evidence type="ECO:0000313" key="1">
    <source>
        <dbReference type="EMBL" id="PMD29816.1"/>
    </source>
</evidence>
<sequence>MARCLTCRQGLPQWAIESLLSSSQDRQLCIPPPSAQPHTILNRHQQQGIPNELSYIDKIPNETLNEIVTYALPCKFASYSSYRTALALSLVCRRFHRIVQPLMYNTLDFSSHSLVQPCTAVKLLHRSMEANPALGAMVICLLLHLEYRTPVLPLDPIFEADFTIAKELMRWMENVEELEIQGGYGHPSTWPVMMDAARKWKRLRVVSLKKVKRDWSLLMTPVCEFFMATPSLTKLNLYGISSRRQNNTLQTPPPKNLERTSAITHLFIHQFGDSFEALSNLLKLPRLLTHFSFGRIYINSAPWQMERFQTLLEPHQDTLQRVEIGGPLSFRSTPMTAISFLSFPSLEVLQLNHWVYRATPEIASSSLLAPRLHTFIWDFRVLDNDSRHGESWAAFTVEQKEWLLTFCKLAKEKESALKKFEILFSPNKLFDPKAKEQLKAIVSFWEVMGEVRDVVKGFGIELVYETRTREELLKRFAIEE</sequence>
<evidence type="ECO:0000313" key="2">
    <source>
        <dbReference type="Proteomes" id="UP000235786"/>
    </source>
</evidence>
<accession>A0A2J6QU71</accession>